<feature type="transmembrane region" description="Helical" evidence="1">
    <location>
        <begin position="262"/>
        <end position="286"/>
    </location>
</feature>
<dbReference type="Pfam" id="PF09913">
    <property type="entry name" value="DUF2142"/>
    <property type="match status" value="1"/>
</dbReference>
<evidence type="ECO:0000256" key="1">
    <source>
        <dbReference type="SAM" id="Phobius"/>
    </source>
</evidence>
<feature type="transmembrane region" description="Helical" evidence="1">
    <location>
        <begin position="408"/>
        <end position="430"/>
    </location>
</feature>
<keyword evidence="3" id="KW-1185">Reference proteome</keyword>
<dbReference type="AlphaFoldDB" id="A0A380KDS3"/>
<keyword evidence="1" id="KW-0472">Membrane</keyword>
<dbReference type="OrthoDB" id="2220917at2"/>
<sequence length="491" mass="54843">MEVRQLIKQNYKYSLALLLVACAVLIAYPGEVGIPKLVYMVTTIFLLVSLLLPHLLDKQNTKGLYVFIAFLGVSSALVTPILNTPDEPVHFARSLKVASGEINLDDNPKNLLISEDYRQVNNQAKVKITQTNLFSIPSSDKMIPFAKGEMDYRGTNQYSFLSYLPQAIGIAIGKLLHLNVGFIYYIGRICNALFYGFLAVLAIKLSGRFSQLMFLGATFPMSIALSGSYNQDGTALGYQLLAVGFFLYLIERKKPIDIGHMMTYIVICALVMLSKLPFVAFAGLLIFIPKKRFKSAKLYWSSFIAIIALLFATAIWYKTTSQLGSNMSLPNVSLPKQLHNFITQPNIYVPVILKEFLNFGAHLGQLYEFGWLDLSMSNFYVYFLLLYATIVFFNLGKIKLSNWTRFGIIAVSSAIVLGVTGVMFLTWTPVGHFEVLGVQGRYYISLYILILAVITSFKPKQITIGTISDSLVLQTSLYSTVAMLLLSISMM</sequence>
<dbReference type="Proteomes" id="UP000254924">
    <property type="component" value="Unassembled WGS sequence"/>
</dbReference>
<dbReference type="InterPro" id="IPR018674">
    <property type="entry name" value="DUF2142_membrane"/>
</dbReference>
<keyword evidence="1" id="KW-0812">Transmembrane</keyword>
<feature type="transmembrane region" description="Helical" evidence="1">
    <location>
        <begin position="36"/>
        <end position="56"/>
    </location>
</feature>
<name>A0A380KDS3_9STRE</name>
<evidence type="ECO:0000313" key="2">
    <source>
        <dbReference type="EMBL" id="SUN62749.1"/>
    </source>
</evidence>
<organism evidence="2 3">
    <name type="scientific">Streptococcus hyointestinalis</name>
    <dbReference type="NCBI Taxonomy" id="1337"/>
    <lineage>
        <taxon>Bacteria</taxon>
        <taxon>Bacillati</taxon>
        <taxon>Bacillota</taxon>
        <taxon>Bacilli</taxon>
        <taxon>Lactobacillales</taxon>
        <taxon>Streptococcaceae</taxon>
        <taxon>Streptococcus</taxon>
    </lineage>
</organism>
<feature type="transmembrane region" description="Helical" evidence="1">
    <location>
        <begin position="471"/>
        <end position="490"/>
    </location>
</feature>
<feature type="transmembrane region" description="Helical" evidence="1">
    <location>
        <begin position="379"/>
        <end position="396"/>
    </location>
</feature>
<reference evidence="2 3" key="1">
    <citation type="submission" date="2018-06" db="EMBL/GenBank/DDBJ databases">
        <authorList>
            <consortium name="Pathogen Informatics"/>
            <person name="Doyle S."/>
        </authorList>
    </citation>
    <scope>NUCLEOTIDE SEQUENCE [LARGE SCALE GENOMIC DNA]</scope>
    <source>
        <strain evidence="2 3">NCTC12224</strain>
    </source>
</reference>
<dbReference type="EMBL" id="UHFN01000007">
    <property type="protein sequence ID" value="SUN62749.1"/>
    <property type="molecule type" value="Genomic_DNA"/>
</dbReference>
<evidence type="ECO:0000313" key="3">
    <source>
        <dbReference type="Proteomes" id="UP000254924"/>
    </source>
</evidence>
<proteinExistence type="predicted"/>
<feature type="transmembrane region" description="Helical" evidence="1">
    <location>
        <begin position="442"/>
        <end position="459"/>
    </location>
</feature>
<accession>A0A380KDS3</accession>
<feature type="transmembrane region" description="Helical" evidence="1">
    <location>
        <begin position="12"/>
        <end position="30"/>
    </location>
</feature>
<feature type="transmembrane region" description="Helical" evidence="1">
    <location>
        <begin position="158"/>
        <end position="176"/>
    </location>
</feature>
<keyword evidence="1" id="KW-1133">Transmembrane helix</keyword>
<protein>
    <submittedName>
        <fullName evidence="2">YjbE family integral membrane protein</fullName>
    </submittedName>
</protein>
<feature type="transmembrane region" description="Helical" evidence="1">
    <location>
        <begin position="63"/>
        <end position="82"/>
    </location>
</feature>
<gene>
    <name evidence="2" type="ORF">NCTC12224_02052</name>
</gene>
<feature type="transmembrane region" description="Helical" evidence="1">
    <location>
        <begin position="298"/>
        <end position="317"/>
    </location>
</feature>